<name>A0A2T3J2G0_9GAMM</name>
<proteinExistence type="predicted"/>
<keyword evidence="3" id="KW-1185">Reference proteome</keyword>
<organism evidence="2 3">
    <name type="scientific">Photobacterium lutimaris</name>
    <dbReference type="NCBI Taxonomy" id="388278"/>
    <lineage>
        <taxon>Bacteria</taxon>
        <taxon>Pseudomonadati</taxon>
        <taxon>Pseudomonadota</taxon>
        <taxon>Gammaproteobacteria</taxon>
        <taxon>Vibrionales</taxon>
        <taxon>Vibrionaceae</taxon>
        <taxon>Photobacterium</taxon>
    </lineage>
</organism>
<dbReference type="AlphaFoldDB" id="A0A2T3J2G0"/>
<gene>
    <name evidence="2" type="ORF">C9I99_00175</name>
</gene>
<accession>A0A2T3J2G0</accession>
<dbReference type="InterPro" id="IPR029441">
    <property type="entry name" value="Cass2"/>
</dbReference>
<dbReference type="Gene3D" id="3.20.80.10">
    <property type="entry name" value="Regulatory factor, effector binding domain"/>
    <property type="match status" value="1"/>
</dbReference>
<dbReference type="InterPro" id="IPR010499">
    <property type="entry name" value="AraC_E-bd"/>
</dbReference>
<evidence type="ECO:0000313" key="3">
    <source>
        <dbReference type="Proteomes" id="UP000241222"/>
    </source>
</evidence>
<sequence>MLTYNGQVHRLEMNIVGMEAVCSRNEKSNYFKVSRLWKEFNSKLSNIKNRVNRSSWQKFGIYYNSTGTNFNYMACIPVLKFEQTPPGFIEKKIPSLTYLEFIHTGSIEDIYSSVKVIYRKHLKEMNIQPLDQERIGVNHFEEYGKGFHWKRHDSELKILIPVGFRSSNPNLSKPELVRSQR</sequence>
<dbReference type="Proteomes" id="UP000241222">
    <property type="component" value="Unassembled WGS sequence"/>
</dbReference>
<dbReference type="EMBL" id="PYMH01000001">
    <property type="protein sequence ID" value="PSU35478.1"/>
    <property type="molecule type" value="Genomic_DNA"/>
</dbReference>
<dbReference type="Pfam" id="PF14526">
    <property type="entry name" value="Cass2"/>
    <property type="match status" value="1"/>
</dbReference>
<dbReference type="InterPro" id="IPR011256">
    <property type="entry name" value="Reg_factor_effector_dom_sf"/>
</dbReference>
<evidence type="ECO:0000259" key="1">
    <source>
        <dbReference type="SMART" id="SM00871"/>
    </source>
</evidence>
<dbReference type="InterPro" id="IPR053182">
    <property type="entry name" value="YobU-like_regulator"/>
</dbReference>
<protein>
    <recommendedName>
        <fullName evidence="1">AraC effector-binding domain-containing protein</fullName>
    </recommendedName>
</protein>
<dbReference type="PANTHER" id="PTHR36444">
    <property type="entry name" value="TRANSCRIPTIONAL REGULATOR PROTEIN YOBU-RELATED"/>
    <property type="match status" value="1"/>
</dbReference>
<dbReference type="RefSeq" id="WP_107346834.1">
    <property type="nucleotide sequence ID" value="NZ_PYMH01000001.1"/>
</dbReference>
<reference evidence="2 3" key="1">
    <citation type="submission" date="2018-03" db="EMBL/GenBank/DDBJ databases">
        <title>Whole genome sequencing of Histamine producing bacteria.</title>
        <authorList>
            <person name="Butler K."/>
        </authorList>
    </citation>
    <scope>NUCLEOTIDE SEQUENCE [LARGE SCALE GENOMIC DNA]</scope>
    <source>
        <strain evidence="2 3">JCM 13586</strain>
    </source>
</reference>
<dbReference type="PANTHER" id="PTHR36444:SF2">
    <property type="entry name" value="TRANSCRIPTIONAL REGULATOR PROTEIN YOBU-RELATED"/>
    <property type="match status" value="1"/>
</dbReference>
<dbReference type="OrthoDB" id="1645792at2"/>
<dbReference type="SUPFAM" id="SSF55136">
    <property type="entry name" value="Probable bacterial effector-binding domain"/>
    <property type="match status" value="1"/>
</dbReference>
<comment type="caution">
    <text evidence="2">The sequence shown here is derived from an EMBL/GenBank/DDBJ whole genome shotgun (WGS) entry which is preliminary data.</text>
</comment>
<feature type="domain" description="AraC effector-binding" evidence="1">
    <location>
        <begin position="4"/>
        <end position="163"/>
    </location>
</feature>
<evidence type="ECO:0000313" key="2">
    <source>
        <dbReference type="EMBL" id="PSU35478.1"/>
    </source>
</evidence>
<dbReference type="SMART" id="SM00871">
    <property type="entry name" value="AraC_E_bind"/>
    <property type="match status" value="1"/>
</dbReference>